<feature type="compositionally biased region" description="Polar residues" evidence="1">
    <location>
        <begin position="768"/>
        <end position="777"/>
    </location>
</feature>
<feature type="compositionally biased region" description="Basic and acidic residues" evidence="1">
    <location>
        <begin position="550"/>
        <end position="563"/>
    </location>
</feature>
<feature type="region of interest" description="Disordered" evidence="1">
    <location>
        <begin position="1"/>
        <end position="36"/>
    </location>
</feature>
<feature type="region of interest" description="Disordered" evidence="1">
    <location>
        <begin position="346"/>
        <end position="406"/>
    </location>
</feature>
<name>A0A9P7FW79_9AGAR</name>
<reference evidence="2" key="1">
    <citation type="submission" date="2021-02" db="EMBL/GenBank/DDBJ databases">
        <authorList>
            <person name="Nieuwenhuis M."/>
            <person name="Van De Peppel L.J.J."/>
        </authorList>
    </citation>
    <scope>NUCLEOTIDE SEQUENCE</scope>
    <source>
        <strain evidence="2">D49</strain>
    </source>
</reference>
<organism evidence="2 3">
    <name type="scientific">Sphagnurus paluster</name>
    <dbReference type="NCBI Taxonomy" id="117069"/>
    <lineage>
        <taxon>Eukaryota</taxon>
        <taxon>Fungi</taxon>
        <taxon>Dikarya</taxon>
        <taxon>Basidiomycota</taxon>
        <taxon>Agaricomycotina</taxon>
        <taxon>Agaricomycetes</taxon>
        <taxon>Agaricomycetidae</taxon>
        <taxon>Agaricales</taxon>
        <taxon>Tricholomatineae</taxon>
        <taxon>Lyophyllaceae</taxon>
        <taxon>Sphagnurus</taxon>
    </lineage>
</organism>
<keyword evidence="3" id="KW-1185">Reference proteome</keyword>
<dbReference type="EMBL" id="JABCKI010005769">
    <property type="protein sequence ID" value="KAG5638316.1"/>
    <property type="molecule type" value="Genomic_DNA"/>
</dbReference>
<feature type="region of interest" description="Disordered" evidence="1">
    <location>
        <begin position="941"/>
        <end position="962"/>
    </location>
</feature>
<feature type="compositionally biased region" description="Basic and acidic residues" evidence="1">
    <location>
        <begin position="372"/>
        <end position="394"/>
    </location>
</feature>
<accession>A0A9P7FW79</accession>
<feature type="compositionally biased region" description="Basic and acidic residues" evidence="1">
    <location>
        <begin position="499"/>
        <end position="514"/>
    </location>
</feature>
<protein>
    <submittedName>
        <fullName evidence="2">Uncharacterized protein</fullName>
    </submittedName>
</protein>
<feature type="compositionally biased region" description="Basic residues" evidence="1">
    <location>
        <begin position="120"/>
        <end position="130"/>
    </location>
</feature>
<evidence type="ECO:0000313" key="3">
    <source>
        <dbReference type="Proteomes" id="UP000717328"/>
    </source>
</evidence>
<feature type="region of interest" description="Disordered" evidence="1">
    <location>
        <begin position="810"/>
        <end position="851"/>
    </location>
</feature>
<dbReference type="OrthoDB" id="3357948at2759"/>
<sequence length="1183" mass="130445">MLRSSESRQITSDTGRSPKQTTQASAVKTSTEFESSNTDLYTYNSLNSFSFGSVQAPALSPSSRSIHPLSSGPGDTESIGEDNFPPTDVTPRPSVVAYHHSNQFRSHPAQPPESSPSKHPYPRTRRRVRHSGQNGRDSDTASHFGSSSASASVTSLSSTSADFSRAGSRASHHTSSTNQTSADHSSIDDDDDDDHHHPIPAHVVDAIARGAISNDTGTGNNTAVEFSSDEEYGESEYDYDYYDEENGMHIEISSARYEGSVVTHDWDHNFYAGPSGSNGSFRGSIIAPSERRGSLPMVIPGNALQFDSGDPSIFSVGRNREDSLATLRRPSRSLDDDFKTIGLSRATASSTSNPTLDHPLQPSPVSVPGSDGDWRILEERNKSRGKAREMDRDLVPTTPNPNIIQLPQPSVITTAPLDEFDPDWAQMQGGITVLDPIALGDIMIGSPSNPNDRPSALSGRWPWNGKDSRRPSTATVTSFNGDSFGKAIRNWDGPRYQAQRRDWSFKREKADRQTDPPVATPRRSSASGFRSPRGSMMTERTGTSFGVGTDQERETPKDTEKDSGTPTSATWKGMRLNSQEFWRNDSVGRFRVDRRATRPTDESKGPQQRLVVQPVRDPYIEVPAYGPPVTIHKHSKAVAFSISRHYRSPRKRPDIPPTSSQTTDVTLNAISTATLAATKRSSSMILLAPRRVQEAYTSTNTTRKLESHGLLDEGSEARERERLKKQKERERPGQAHKERQKDMERGKNPEETKAKGKGKQTTDDRHLQSTSSGSVVQSLLPPPGSASSLHTYPPSSTASLNSIVAREVNRTISRSSSHHSRRRRRIRDPLEDAYDDEDDENAPPSRTPHSEAFGTMDAALIERLRQERFHNSDSDRGGLWNRFLGRSNHSIANSPSQLHAPFVPPWLGLQPRNKQESHQGVIDNLNDSFKDVGLLPSNYNTPRHATPSSQRQKKIACGSDSTDPFRGIPADSLYMLLPLWPGDTDPRSEIAAASFDRPVISNDQKQYLLVYYKPDATTEEQRKTRSERDLRKRSRTSPTSSHDSNLKRDDRASVLLSSFHITARLVLYRDLQGTGVRVPDEGLTVTGTLSEAFQHMPPPVSETPSHEWVLGTCHSRDAGIEFYPEGLVKVGLCPRDASTPVQTTCSEDEFPPEPDVKLTPVGRAVLEMVWLGALALTSFGSGA</sequence>
<feature type="compositionally biased region" description="Low complexity" evidence="1">
    <location>
        <begin position="141"/>
        <end position="150"/>
    </location>
</feature>
<evidence type="ECO:0000313" key="2">
    <source>
        <dbReference type="EMBL" id="KAG5638316.1"/>
    </source>
</evidence>
<feature type="compositionally biased region" description="Polar residues" evidence="1">
    <location>
        <begin position="346"/>
        <end position="355"/>
    </location>
</feature>
<feature type="compositionally biased region" description="Low complexity" evidence="1">
    <location>
        <begin position="60"/>
        <end position="73"/>
    </location>
</feature>
<feature type="compositionally biased region" description="Basic and acidic residues" evidence="1">
    <location>
        <begin position="703"/>
        <end position="767"/>
    </location>
</feature>
<dbReference type="AlphaFoldDB" id="A0A9P7FW79"/>
<feature type="compositionally biased region" description="Polar residues" evidence="1">
    <location>
        <begin position="941"/>
        <end position="950"/>
    </location>
</feature>
<feature type="compositionally biased region" description="Basic and acidic residues" evidence="1">
    <location>
        <begin position="1019"/>
        <end position="1030"/>
    </location>
</feature>
<feature type="region of interest" description="Disordered" evidence="1">
    <location>
        <begin position="446"/>
        <end position="571"/>
    </location>
</feature>
<feature type="region of interest" description="Disordered" evidence="1">
    <location>
        <begin position="52"/>
        <end position="150"/>
    </location>
</feature>
<evidence type="ECO:0000256" key="1">
    <source>
        <dbReference type="SAM" id="MobiDB-lite"/>
    </source>
</evidence>
<feature type="region of interest" description="Disordered" evidence="1">
    <location>
        <begin position="695"/>
        <end position="797"/>
    </location>
</feature>
<feature type="compositionally biased region" description="Basic residues" evidence="1">
    <location>
        <begin position="816"/>
        <end position="826"/>
    </location>
</feature>
<comment type="caution">
    <text evidence="2">The sequence shown here is derived from an EMBL/GenBank/DDBJ whole genome shotgun (WGS) entry which is preliminary data.</text>
</comment>
<reference evidence="2" key="2">
    <citation type="submission" date="2021-10" db="EMBL/GenBank/DDBJ databases">
        <title>Phylogenomics reveals ancestral predisposition of the termite-cultivated fungus Termitomyces towards a domesticated lifestyle.</title>
        <authorList>
            <person name="Auxier B."/>
            <person name="Grum-Grzhimaylo A."/>
            <person name="Cardenas M.E."/>
            <person name="Lodge J.D."/>
            <person name="Laessoe T."/>
            <person name="Pedersen O."/>
            <person name="Smith M.E."/>
            <person name="Kuyper T.W."/>
            <person name="Franco-Molano E.A."/>
            <person name="Baroni T.J."/>
            <person name="Aanen D.K."/>
        </authorList>
    </citation>
    <scope>NUCLEOTIDE SEQUENCE</scope>
    <source>
        <strain evidence="2">D49</strain>
    </source>
</reference>
<proteinExistence type="predicted"/>
<feature type="compositionally biased region" description="Polar residues" evidence="1">
    <location>
        <begin position="471"/>
        <end position="481"/>
    </location>
</feature>
<feature type="region of interest" description="Disordered" evidence="1">
    <location>
        <begin position="164"/>
        <end position="198"/>
    </location>
</feature>
<feature type="compositionally biased region" description="Polar residues" evidence="1">
    <location>
        <begin position="7"/>
        <end position="36"/>
    </location>
</feature>
<feature type="region of interest" description="Disordered" evidence="1">
    <location>
        <begin position="1017"/>
        <end position="1046"/>
    </location>
</feature>
<feature type="region of interest" description="Disordered" evidence="1">
    <location>
        <begin position="644"/>
        <end position="663"/>
    </location>
</feature>
<gene>
    <name evidence="2" type="ORF">H0H81_000734</name>
</gene>
<feature type="compositionally biased region" description="Acidic residues" evidence="1">
    <location>
        <begin position="831"/>
        <end position="841"/>
    </location>
</feature>
<dbReference type="Proteomes" id="UP000717328">
    <property type="component" value="Unassembled WGS sequence"/>
</dbReference>